<evidence type="ECO:0008006" key="9">
    <source>
        <dbReference type="Google" id="ProtNLM"/>
    </source>
</evidence>
<evidence type="ECO:0000256" key="2">
    <source>
        <dbReference type="ARBA" id="ARBA00009870"/>
    </source>
</evidence>
<dbReference type="InterPro" id="IPR023093">
    <property type="entry name" value="ScpA-like_C"/>
</dbReference>
<dbReference type="KEGG" id="kbi:30211657"/>
<evidence type="ECO:0000259" key="5">
    <source>
        <dbReference type="Pfam" id="PF04824"/>
    </source>
</evidence>
<feature type="compositionally biased region" description="Basic and acidic residues" evidence="4">
    <location>
        <begin position="359"/>
        <end position="371"/>
    </location>
</feature>
<dbReference type="InterPro" id="IPR039781">
    <property type="entry name" value="Rad21/Rec8-like"/>
</dbReference>
<dbReference type="AlphaFoldDB" id="A0AAJ8KFP1"/>
<feature type="domain" description="Rad21/Rec8-like protein C-terminal eukaryotic" evidence="5">
    <location>
        <begin position="659"/>
        <end position="696"/>
    </location>
</feature>
<feature type="domain" description="Rad21/Rec8-like protein N-terminal" evidence="6">
    <location>
        <begin position="1"/>
        <end position="89"/>
    </location>
</feature>
<dbReference type="PANTHER" id="PTHR12585:SF51">
    <property type="entry name" value="MEIOTIC RECOMBINATION PROTEIN REC8"/>
    <property type="match status" value="1"/>
</dbReference>
<sequence length="702" mass="77060">MFFSNELLTSKDGPLAATFGPKNKKITRKQLTGVNLAKTCDLIAEPPEPIALRLSGALLVGVARVYNQNYDIFYSDVTNLDSNLRRSIATDFATSGTGTGGTISLDLPGGGKSRLDQITFPQAGLDFELGLDMQFQHIDWENPLNHGRKRRSSSMLSSQATQESKESDEEDSDEDDDEEDVESEMGRDRKRNKISSSPALGGHPSTTRTRNSIHHPSEPTGGALYAGIDVPMGEIDLGLDFGGMDQPVGDDSFSAPSGRDFELPEGALQDDAPMMDGGDFVLSSPPGSLAPEAAPADLPSEDRNTPKSALKSSKEKEGSEAGSADDAEQQLEEGKKRKAKKIKKVTFDSSTELDSAGDQEARKRYQEDMKRERAVIDAKAREKIIAATAAALIDGTGGLEFFDSEMSVFFSTFTRVEKFKWETDLAVHRLGKDAEQPEGPAGAEKPEEYQIDVFGDGDRAMPDADISYQEVFQDYEVPIQELSASGRQGSVAIDPEHPRRFSHGSQQGPLPWEERPRSATPGFPDVGDDSFSPASLRLSYMTPQEAKLRSRSIPGSSTGPGSLGRRRHRSSSLMSDRPDDDPFLLVRGDDLDLPRDDEELQLDSLPPSQQARLADLPPAFRPEMLATLEQQCRYFFSYVERKMITLSLEELEFEDIAPLESKRHVAAVAFYDCLTLATKKILSVEQEEAWGPINVRFAVEST</sequence>
<dbReference type="GO" id="GO:0003682">
    <property type="term" value="F:chromatin binding"/>
    <property type="evidence" value="ECO:0007669"/>
    <property type="project" value="TreeGrafter"/>
</dbReference>
<evidence type="ECO:0000256" key="3">
    <source>
        <dbReference type="ARBA" id="ARBA00023242"/>
    </source>
</evidence>
<dbReference type="Pfam" id="PF04824">
    <property type="entry name" value="Rad21_Rec8"/>
    <property type="match status" value="1"/>
</dbReference>
<dbReference type="InterPro" id="IPR006909">
    <property type="entry name" value="Rad21/Rec8_C_eu"/>
</dbReference>
<evidence type="ECO:0000313" key="8">
    <source>
        <dbReference type="Proteomes" id="UP000092730"/>
    </source>
</evidence>
<evidence type="ECO:0000256" key="4">
    <source>
        <dbReference type="SAM" id="MobiDB-lite"/>
    </source>
</evidence>
<dbReference type="GO" id="GO:0008278">
    <property type="term" value="C:cohesin complex"/>
    <property type="evidence" value="ECO:0007669"/>
    <property type="project" value="InterPro"/>
</dbReference>
<protein>
    <recommendedName>
        <fullName evidence="9">Rad21/Rec8-like protein N-terminal domain-containing protein</fullName>
    </recommendedName>
</protein>
<keyword evidence="8" id="KW-1185">Reference proteome</keyword>
<dbReference type="SUPFAM" id="SSF46785">
    <property type="entry name" value="Winged helix' DNA-binding domain"/>
    <property type="match status" value="1"/>
</dbReference>
<dbReference type="RefSeq" id="XP_065726732.1">
    <property type="nucleotide sequence ID" value="XM_065870660.1"/>
</dbReference>
<dbReference type="GO" id="GO:0005634">
    <property type="term" value="C:nucleus"/>
    <property type="evidence" value="ECO:0007669"/>
    <property type="project" value="UniProtKB-SubCell"/>
</dbReference>
<dbReference type="EMBL" id="CP144547">
    <property type="protein sequence ID" value="WVW86327.1"/>
    <property type="molecule type" value="Genomic_DNA"/>
</dbReference>
<feature type="compositionally biased region" description="Polar residues" evidence="4">
    <location>
        <begin position="194"/>
        <end position="210"/>
    </location>
</feature>
<organism evidence="7 8">
    <name type="scientific">Kwoniella bestiolae CBS 10118</name>
    <dbReference type="NCBI Taxonomy" id="1296100"/>
    <lineage>
        <taxon>Eukaryota</taxon>
        <taxon>Fungi</taxon>
        <taxon>Dikarya</taxon>
        <taxon>Basidiomycota</taxon>
        <taxon>Agaricomycotina</taxon>
        <taxon>Tremellomycetes</taxon>
        <taxon>Tremellales</taxon>
        <taxon>Cryptococcaceae</taxon>
        <taxon>Kwoniella</taxon>
    </lineage>
</organism>
<evidence type="ECO:0000313" key="7">
    <source>
        <dbReference type="EMBL" id="WVW86327.1"/>
    </source>
</evidence>
<feature type="compositionally biased region" description="Acidic residues" evidence="4">
    <location>
        <begin position="166"/>
        <end position="183"/>
    </location>
</feature>
<name>A0AAJ8KFP1_9TREE</name>
<dbReference type="InterPro" id="IPR036390">
    <property type="entry name" value="WH_DNA-bd_sf"/>
</dbReference>
<keyword evidence="3" id="KW-0539">Nucleus</keyword>
<dbReference type="GO" id="GO:0007062">
    <property type="term" value="P:sister chromatid cohesion"/>
    <property type="evidence" value="ECO:0007669"/>
    <property type="project" value="InterPro"/>
</dbReference>
<dbReference type="GO" id="GO:0006302">
    <property type="term" value="P:double-strand break repair"/>
    <property type="evidence" value="ECO:0007669"/>
    <property type="project" value="TreeGrafter"/>
</dbReference>
<feature type="region of interest" description="Disordered" evidence="4">
    <location>
        <begin position="486"/>
        <end position="590"/>
    </location>
</feature>
<dbReference type="PANTHER" id="PTHR12585">
    <property type="entry name" value="SCC1 / RAD21 FAMILY MEMBER"/>
    <property type="match status" value="1"/>
</dbReference>
<dbReference type="Pfam" id="PF04825">
    <property type="entry name" value="Rad21_Rec8_N"/>
    <property type="match status" value="1"/>
</dbReference>
<comment type="subcellular location">
    <subcellularLocation>
        <location evidence="1">Nucleus</location>
    </subcellularLocation>
</comment>
<gene>
    <name evidence="7" type="ORF">I302_108369</name>
</gene>
<dbReference type="Proteomes" id="UP000092730">
    <property type="component" value="Chromosome 7"/>
</dbReference>
<feature type="compositionally biased region" description="Polar residues" evidence="4">
    <location>
        <begin position="153"/>
        <end position="162"/>
    </location>
</feature>
<accession>A0AAJ8KFP1</accession>
<dbReference type="InterPro" id="IPR006910">
    <property type="entry name" value="Rad21_Rec8_N"/>
</dbReference>
<dbReference type="Gene3D" id="1.10.10.580">
    <property type="entry name" value="Structural maintenance of chromosome 1. Chain E"/>
    <property type="match status" value="1"/>
</dbReference>
<proteinExistence type="inferred from homology"/>
<evidence type="ECO:0000259" key="6">
    <source>
        <dbReference type="Pfam" id="PF04825"/>
    </source>
</evidence>
<reference evidence="7" key="1">
    <citation type="submission" date="2013-07" db="EMBL/GenBank/DDBJ databases">
        <authorList>
            <consortium name="The Broad Institute Genome Sequencing Platform"/>
            <person name="Cuomo C."/>
            <person name="Litvintseva A."/>
            <person name="Chen Y."/>
            <person name="Heitman J."/>
            <person name="Sun S."/>
            <person name="Springer D."/>
            <person name="Dromer F."/>
            <person name="Young S.K."/>
            <person name="Zeng Q."/>
            <person name="Gargeya S."/>
            <person name="Fitzgerald M."/>
            <person name="Abouelleil A."/>
            <person name="Alvarado L."/>
            <person name="Berlin A.M."/>
            <person name="Chapman S.B."/>
            <person name="Dewar J."/>
            <person name="Goldberg J."/>
            <person name="Griggs A."/>
            <person name="Gujja S."/>
            <person name="Hansen M."/>
            <person name="Howarth C."/>
            <person name="Imamovic A."/>
            <person name="Larimer J."/>
            <person name="McCowan C."/>
            <person name="Murphy C."/>
            <person name="Pearson M."/>
            <person name="Priest M."/>
            <person name="Roberts A."/>
            <person name="Saif S."/>
            <person name="Shea T."/>
            <person name="Sykes S."/>
            <person name="Wortman J."/>
            <person name="Nusbaum C."/>
            <person name="Birren B."/>
        </authorList>
    </citation>
    <scope>NUCLEOTIDE SEQUENCE</scope>
    <source>
        <strain evidence="7">CBS 10118</strain>
    </source>
</reference>
<comment type="similarity">
    <text evidence="2">Belongs to the rad21 family.</text>
</comment>
<feature type="region of interest" description="Disordered" evidence="4">
    <location>
        <begin position="144"/>
        <end position="371"/>
    </location>
</feature>
<reference evidence="7" key="2">
    <citation type="submission" date="2024-02" db="EMBL/GenBank/DDBJ databases">
        <title>Comparative genomics of Cryptococcus and Kwoniella reveals pathogenesis evolution and contrasting modes of karyotype evolution via chromosome fusion or intercentromeric recombination.</title>
        <authorList>
            <person name="Coelho M.A."/>
            <person name="David-Palma M."/>
            <person name="Shea T."/>
            <person name="Bowers K."/>
            <person name="McGinley-Smith S."/>
            <person name="Mohammad A.W."/>
            <person name="Gnirke A."/>
            <person name="Yurkov A.M."/>
            <person name="Nowrousian M."/>
            <person name="Sun S."/>
            <person name="Cuomo C.A."/>
            <person name="Heitman J."/>
        </authorList>
    </citation>
    <scope>NUCLEOTIDE SEQUENCE</scope>
    <source>
        <strain evidence="7">CBS 10118</strain>
    </source>
</reference>
<dbReference type="GeneID" id="30211657"/>
<evidence type="ECO:0000256" key="1">
    <source>
        <dbReference type="ARBA" id="ARBA00004123"/>
    </source>
</evidence>